<reference evidence="1" key="2">
    <citation type="submission" date="2025-09" db="UniProtKB">
        <authorList>
            <consortium name="Ensembl"/>
        </authorList>
    </citation>
    <scope>IDENTIFICATION</scope>
</reference>
<accession>A0A3B3XJX2</accession>
<dbReference type="AlphaFoldDB" id="A0A3B3XJX2"/>
<reference evidence="1" key="1">
    <citation type="submission" date="2025-08" db="UniProtKB">
        <authorList>
            <consortium name="Ensembl"/>
        </authorList>
    </citation>
    <scope>IDENTIFICATION</scope>
</reference>
<dbReference type="Proteomes" id="UP000261480">
    <property type="component" value="Unplaced"/>
</dbReference>
<keyword evidence="2" id="KW-1185">Reference proteome</keyword>
<proteinExistence type="predicted"/>
<protein>
    <submittedName>
        <fullName evidence="1">Uncharacterized protein</fullName>
    </submittedName>
</protein>
<evidence type="ECO:0000313" key="2">
    <source>
        <dbReference type="Proteomes" id="UP000261480"/>
    </source>
</evidence>
<evidence type="ECO:0000313" key="1">
    <source>
        <dbReference type="Ensembl" id="ENSPMEP00000015346.1"/>
    </source>
</evidence>
<dbReference type="Ensembl" id="ENSPMET00000023624.1">
    <property type="protein sequence ID" value="ENSPMEP00000015346.1"/>
    <property type="gene ID" value="ENSPMEG00000017844.1"/>
</dbReference>
<name>A0A3B3XJX2_9TELE</name>
<dbReference type="STRING" id="48701.ENSPMEP00000015346"/>
<sequence length="223" mass="25938">MSPGGRGGGRVTLKVGGRAGRCAAVTSCQLEDVRRRSRTGWCRTRWCRTGWCRTRWCRTRWCRTRCCGTRWCRTRWCRTRWCRTGWCRTRWCRTRWCRTGWCRTRWCRTRWCLYPPGSSQISSCSFWSVSLTCCRNQTTKSWMSFSMLAEPLPVCLGPTVCVCDVCVCDVCVCVCALQVVAPILFLRSQIRTSTSNRNKLQQFGCLVSGFWLQPEPCKNPVVF</sequence>
<organism evidence="1 2">
    <name type="scientific">Poecilia mexicana</name>
    <dbReference type="NCBI Taxonomy" id="48701"/>
    <lineage>
        <taxon>Eukaryota</taxon>
        <taxon>Metazoa</taxon>
        <taxon>Chordata</taxon>
        <taxon>Craniata</taxon>
        <taxon>Vertebrata</taxon>
        <taxon>Euteleostomi</taxon>
        <taxon>Actinopterygii</taxon>
        <taxon>Neopterygii</taxon>
        <taxon>Teleostei</taxon>
        <taxon>Neoteleostei</taxon>
        <taxon>Acanthomorphata</taxon>
        <taxon>Ovalentaria</taxon>
        <taxon>Atherinomorphae</taxon>
        <taxon>Cyprinodontiformes</taxon>
        <taxon>Poeciliidae</taxon>
        <taxon>Poeciliinae</taxon>
        <taxon>Poecilia</taxon>
    </lineage>
</organism>